<dbReference type="Pfam" id="PF04376">
    <property type="entry name" value="ATE_N"/>
    <property type="match status" value="1"/>
</dbReference>
<dbReference type="STRING" id="653667.S9XD00"/>
<evidence type="ECO:0000256" key="2">
    <source>
        <dbReference type="ARBA" id="ARBA00012025"/>
    </source>
</evidence>
<dbReference type="RefSeq" id="XP_013023102.1">
    <property type="nucleotide sequence ID" value="XM_013167648.1"/>
</dbReference>
<evidence type="ECO:0000256" key="4">
    <source>
        <dbReference type="ARBA" id="ARBA00023315"/>
    </source>
</evidence>
<accession>S9XD00</accession>
<dbReference type="eggNOG" id="KOG1193">
    <property type="taxonomic scope" value="Eukaryota"/>
</dbReference>
<dbReference type="AlphaFoldDB" id="S9XD00"/>
<protein>
    <recommendedName>
        <fullName evidence="2">arginyltransferase</fullName>
        <ecNumber evidence="2">2.3.2.8</ecNumber>
    </recommendedName>
</protein>
<evidence type="ECO:0000256" key="3">
    <source>
        <dbReference type="ARBA" id="ARBA00022679"/>
    </source>
</evidence>
<dbReference type="InterPro" id="IPR007471">
    <property type="entry name" value="N-end_Aminoacyl_Trfase_N"/>
</dbReference>
<dbReference type="EMBL" id="KE546990">
    <property type="protein sequence ID" value="EPY51716.1"/>
    <property type="molecule type" value="Genomic_DNA"/>
</dbReference>
<keyword evidence="8" id="KW-1185">Reference proteome</keyword>
<sequence>MMNLNKFMFTGYNVSRDCGYCRSGEPTEHFGLLSKELKCEAYQDLVDRGWRRSGHYLYKPNLRTSCCPLYTIRLNADEFQITKVQKKTIKKWAKLVTGKPLNQKATKNSIEYLKNAFEQIEGYEDQTHSYTVKLESAEYTDEKFELFKKYQISVHHESEEEVTKKGFERFLCSSPLVTNNKYGSFHQLYRINGILVAVGVLDLLPHAVSSVYLFYDPEYSSFSLGRLSACREILLAAEEKYQFYYMGYYIHKCTKMRYKGDYSPSYLLNPETNDWLSIKHFTQLWEKGASDYVTFENVDENNDELKSKRVEPLPKLSDIDEEEPPSVYERSLPGILDEDAAKSLLRKNYITIGDSTLPLNAVLGLFPRLENLYIEANAALGSNVGKDYTLVFSQ</sequence>
<evidence type="ECO:0000259" key="5">
    <source>
        <dbReference type="Pfam" id="PF04376"/>
    </source>
</evidence>
<dbReference type="InterPro" id="IPR016181">
    <property type="entry name" value="Acyl_CoA_acyltransferase"/>
</dbReference>
<keyword evidence="4" id="KW-0012">Acyltransferase</keyword>
<feature type="domain" description="N-end aminoacyl transferase N-terminal" evidence="5">
    <location>
        <begin position="17"/>
        <end position="87"/>
    </location>
</feature>
<evidence type="ECO:0000259" key="6">
    <source>
        <dbReference type="Pfam" id="PF04377"/>
    </source>
</evidence>
<dbReference type="InterPro" id="IPR007472">
    <property type="entry name" value="N-end_Aminoacyl_Trfase_C"/>
</dbReference>
<dbReference type="OMA" id="NLRTSCC"/>
<dbReference type="EC" id="2.3.2.8" evidence="2"/>
<evidence type="ECO:0000313" key="8">
    <source>
        <dbReference type="Proteomes" id="UP000015464"/>
    </source>
</evidence>
<dbReference type="InterPro" id="IPR030700">
    <property type="entry name" value="N-end_Aminoacyl_Trfase"/>
</dbReference>
<feature type="domain" description="N-end rule aminoacyl transferase C-terminal" evidence="6">
    <location>
        <begin position="142"/>
        <end position="268"/>
    </location>
</feature>
<dbReference type="GO" id="GO:0004057">
    <property type="term" value="F:arginyl-tRNA--protein transferase activity"/>
    <property type="evidence" value="ECO:0007669"/>
    <property type="project" value="UniProtKB-EC"/>
</dbReference>
<dbReference type="Pfam" id="PF04377">
    <property type="entry name" value="ATE_C"/>
    <property type="match status" value="1"/>
</dbReference>
<dbReference type="PANTHER" id="PTHR21367:SF1">
    <property type="entry name" value="ARGINYL-TRNA--PROTEIN TRANSFERASE 1"/>
    <property type="match status" value="1"/>
</dbReference>
<dbReference type="OrthoDB" id="74183at2759"/>
<dbReference type="HOGENOM" id="CLU_020349_2_1_1"/>
<dbReference type="GO" id="GO:0005737">
    <property type="term" value="C:cytoplasm"/>
    <property type="evidence" value="ECO:0007669"/>
    <property type="project" value="TreeGrafter"/>
</dbReference>
<dbReference type="SUPFAM" id="SSF55729">
    <property type="entry name" value="Acyl-CoA N-acyltransferases (Nat)"/>
    <property type="match status" value="1"/>
</dbReference>
<dbReference type="PANTHER" id="PTHR21367">
    <property type="entry name" value="ARGININE-TRNA-PROTEIN TRANSFERASE 1"/>
    <property type="match status" value="1"/>
</dbReference>
<organism evidence="7 8">
    <name type="scientific">Schizosaccharomyces cryophilus (strain OY26 / ATCC MYA-4695 / CBS 11777 / NBRC 106824 / NRRL Y48691)</name>
    <name type="common">Fission yeast</name>
    <dbReference type="NCBI Taxonomy" id="653667"/>
    <lineage>
        <taxon>Eukaryota</taxon>
        <taxon>Fungi</taxon>
        <taxon>Dikarya</taxon>
        <taxon>Ascomycota</taxon>
        <taxon>Taphrinomycotina</taxon>
        <taxon>Schizosaccharomycetes</taxon>
        <taxon>Schizosaccharomycetales</taxon>
        <taxon>Schizosaccharomycetaceae</taxon>
        <taxon>Schizosaccharomyces</taxon>
    </lineage>
</organism>
<reference evidence="7 8" key="1">
    <citation type="journal article" date="2011" name="Science">
        <title>Comparative functional genomics of the fission yeasts.</title>
        <authorList>
            <person name="Rhind N."/>
            <person name="Chen Z."/>
            <person name="Yassour M."/>
            <person name="Thompson D.A."/>
            <person name="Haas B.J."/>
            <person name="Habib N."/>
            <person name="Wapinski I."/>
            <person name="Roy S."/>
            <person name="Lin M.F."/>
            <person name="Heiman D.I."/>
            <person name="Young S.K."/>
            <person name="Furuya K."/>
            <person name="Guo Y."/>
            <person name="Pidoux A."/>
            <person name="Chen H.M."/>
            <person name="Robbertse B."/>
            <person name="Goldberg J.M."/>
            <person name="Aoki K."/>
            <person name="Bayne E.H."/>
            <person name="Berlin A.M."/>
            <person name="Desjardins C.A."/>
            <person name="Dobbs E."/>
            <person name="Dukaj L."/>
            <person name="Fan L."/>
            <person name="FitzGerald M.G."/>
            <person name="French C."/>
            <person name="Gujja S."/>
            <person name="Hansen K."/>
            <person name="Keifenheim D."/>
            <person name="Levin J.Z."/>
            <person name="Mosher R.A."/>
            <person name="Mueller C.A."/>
            <person name="Pfiffner J."/>
            <person name="Priest M."/>
            <person name="Russ C."/>
            <person name="Smialowska A."/>
            <person name="Swoboda P."/>
            <person name="Sykes S.M."/>
            <person name="Vaughn M."/>
            <person name="Vengrova S."/>
            <person name="Yoder R."/>
            <person name="Zeng Q."/>
            <person name="Allshire R."/>
            <person name="Baulcombe D."/>
            <person name="Birren B.W."/>
            <person name="Brown W."/>
            <person name="Ekwall K."/>
            <person name="Kellis M."/>
            <person name="Leatherwood J."/>
            <person name="Levin H."/>
            <person name="Margalit H."/>
            <person name="Martienssen R."/>
            <person name="Nieduszynski C.A."/>
            <person name="Spatafora J.W."/>
            <person name="Friedman N."/>
            <person name="Dalgaard J.Z."/>
            <person name="Baumann P."/>
            <person name="Niki H."/>
            <person name="Regev A."/>
            <person name="Nusbaum C."/>
        </authorList>
    </citation>
    <scope>NUCLEOTIDE SEQUENCE [LARGE SCALE GENOMIC DNA]</scope>
    <source>
        <strain evidence="8">OY26 / ATCC MYA-4695 / CBS 11777 / NBRC 106824 / NRRL Y48691</strain>
    </source>
</reference>
<evidence type="ECO:0000256" key="1">
    <source>
        <dbReference type="ARBA" id="ARBA00009991"/>
    </source>
</evidence>
<name>S9XD00_SCHCR</name>
<dbReference type="Proteomes" id="UP000015464">
    <property type="component" value="Unassembled WGS sequence"/>
</dbReference>
<dbReference type="GeneID" id="25034473"/>
<keyword evidence="3 7" id="KW-0808">Transferase</keyword>
<proteinExistence type="inferred from homology"/>
<evidence type="ECO:0000313" key="7">
    <source>
        <dbReference type="EMBL" id="EPY51716.1"/>
    </source>
</evidence>
<gene>
    <name evidence="7" type="ORF">SPOG_00141</name>
</gene>
<comment type="similarity">
    <text evidence="1">Belongs to the R-transferase family.</text>
</comment>